<keyword evidence="5" id="KW-1003">Cell membrane</keyword>
<dbReference type="InterPro" id="IPR027417">
    <property type="entry name" value="P-loop_NTPase"/>
</dbReference>
<evidence type="ECO:0000256" key="2">
    <source>
        <dbReference type="ARBA" id="ARBA00005417"/>
    </source>
</evidence>
<dbReference type="RefSeq" id="WP_083562769.1">
    <property type="nucleotide sequence ID" value="NZ_AQQV01000003.1"/>
</dbReference>
<comment type="subcellular location">
    <subcellularLocation>
        <location evidence="1">Cell membrane</location>
    </subcellularLocation>
</comment>
<gene>
    <name evidence="11" type="ORF">ATO7_14053</name>
</gene>
<evidence type="ECO:0000256" key="8">
    <source>
        <dbReference type="ARBA" id="ARBA00022967"/>
    </source>
</evidence>
<evidence type="ECO:0000313" key="12">
    <source>
        <dbReference type="Proteomes" id="UP000192342"/>
    </source>
</evidence>
<keyword evidence="9" id="KW-0472">Membrane</keyword>
<evidence type="ECO:0000256" key="1">
    <source>
        <dbReference type="ARBA" id="ARBA00004236"/>
    </source>
</evidence>
<keyword evidence="3" id="KW-0813">Transport</keyword>
<evidence type="ECO:0000256" key="4">
    <source>
        <dbReference type="ARBA" id="ARBA00022458"/>
    </source>
</evidence>
<accession>A0A1Y1SDK1</accession>
<dbReference type="PANTHER" id="PTHR42711">
    <property type="entry name" value="ABC TRANSPORTER ATP-BINDING PROTEIN"/>
    <property type="match status" value="1"/>
</dbReference>
<dbReference type="PANTHER" id="PTHR42711:SF5">
    <property type="entry name" value="ABC TRANSPORTER ATP-BINDING PROTEIN NATA"/>
    <property type="match status" value="1"/>
</dbReference>
<dbReference type="InterPro" id="IPR050763">
    <property type="entry name" value="ABC_transporter_ATP-binding"/>
</dbReference>
<dbReference type="AlphaFoldDB" id="A0A1Y1SDK1"/>
<protein>
    <submittedName>
        <fullName evidence="11">Putative ABC transporter ATP-binding protein</fullName>
    </submittedName>
</protein>
<dbReference type="EMBL" id="AQQV01000003">
    <property type="protein sequence ID" value="ORE86426.1"/>
    <property type="molecule type" value="Genomic_DNA"/>
</dbReference>
<dbReference type="FunFam" id="3.40.50.300:FF:000589">
    <property type="entry name" value="ABC transporter, ATP-binding subunit"/>
    <property type="match status" value="1"/>
</dbReference>
<feature type="domain" description="ABC transporter" evidence="10">
    <location>
        <begin position="8"/>
        <end position="238"/>
    </location>
</feature>
<evidence type="ECO:0000256" key="9">
    <source>
        <dbReference type="ARBA" id="ARBA00023136"/>
    </source>
</evidence>
<dbReference type="GO" id="GO:0005886">
    <property type="term" value="C:plasma membrane"/>
    <property type="evidence" value="ECO:0007669"/>
    <property type="project" value="UniProtKB-SubCell"/>
</dbReference>
<dbReference type="PROSITE" id="PS50893">
    <property type="entry name" value="ABC_TRANSPORTER_2"/>
    <property type="match status" value="1"/>
</dbReference>
<evidence type="ECO:0000256" key="7">
    <source>
        <dbReference type="ARBA" id="ARBA00022840"/>
    </source>
</evidence>
<dbReference type="Proteomes" id="UP000192342">
    <property type="component" value="Unassembled WGS sequence"/>
</dbReference>
<evidence type="ECO:0000259" key="10">
    <source>
        <dbReference type="PROSITE" id="PS50893"/>
    </source>
</evidence>
<keyword evidence="4" id="KW-0536">Nodulation</keyword>
<keyword evidence="12" id="KW-1185">Reference proteome</keyword>
<evidence type="ECO:0000256" key="6">
    <source>
        <dbReference type="ARBA" id="ARBA00022741"/>
    </source>
</evidence>
<dbReference type="Gene3D" id="3.40.50.300">
    <property type="entry name" value="P-loop containing nucleotide triphosphate hydrolases"/>
    <property type="match status" value="1"/>
</dbReference>
<organism evidence="11 12">
    <name type="scientific">Oceanococcus atlanticus</name>
    <dbReference type="NCBI Taxonomy" id="1317117"/>
    <lineage>
        <taxon>Bacteria</taxon>
        <taxon>Pseudomonadati</taxon>
        <taxon>Pseudomonadota</taxon>
        <taxon>Gammaproteobacteria</taxon>
        <taxon>Chromatiales</taxon>
        <taxon>Oceanococcaceae</taxon>
        <taxon>Oceanococcus</taxon>
    </lineage>
</organism>
<dbReference type="OrthoDB" id="9781337at2"/>
<keyword evidence="8" id="KW-1278">Translocase</keyword>
<evidence type="ECO:0000256" key="5">
    <source>
        <dbReference type="ARBA" id="ARBA00022475"/>
    </source>
</evidence>
<dbReference type="InterPro" id="IPR003439">
    <property type="entry name" value="ABC_transporter-like_ATP-bd"/>
</dbReference>
<dbReference type="GO" id="GO:0016887">
    <property type="term" value="F:ATP hydrolysis activity"/>
    <property type="evidence" value="ECO:0007669"/>
    <property type="project" value="InterPro"/>
</dbReference>
<dbReference type="SUPFAM" id="SSF52540">
    <property type="entry name" value="P-loop containing nucleoside triphosphate hydrolases"/>
    <property type="match status" value="1"/>
</dbReference>
<dbReference type="SMART" id="SM00382">
    <property type="entry name" value="AAA"/>
    <property type="match status" value="1"/>
</dbReference>
<comment type="caution">
    <text evidence="11">The sequence shown here is derived from an EMBL/GenBank/DDBJ whole genome shotgun (WGS) entry which is preliminary data.</text>
</comment>
<dbReference type="GO" id="GO:0005524">
    <property type="term" value="F:ATP binding"/>
    <property type="evidence" value="ECO:0007669"/>
    <property type="project" value="UniProtKB-KW"/>
</dbReference>
<dbReference type="STRING" id="1317117.ATO7_14053"/>
<dbReference type="Pfam" id="PF00005">
    <property type="entry name" value="ABC_tran"/>
    <property type="match status" value="1"/>
</dbReference>
<name>A0A1Y1SDK1_9GAMM</name>
<evidence type="ECO:0000256" key="3">
    <source>
        <dbReference type="ARBA" id="ARBA00022448"/>
    </source>
</evidence>
<proteinExistence type="inferred from homology"/>
<comment type="similarity">
    <text evidence="2">Belongs to the ABC transporter superfamily.</text>
</comment>
<evidence type="ECO:0000313" key="11">
    <source>
        <dbReference type="EMBL" id="ORE86426.1"/>
    </source>
</evidence>
<dbReference type="InterPro" id="IPR017871">
    <property type="entry name" value="ABC_transporter-like_CS"/>
</dbReference>
<keyword evidence="7 11" id="KW-0067">ATP-binding</keyword>
<reference evidence="11 12" key="1">
    <citation type="submission" date="2013-04" db="EMBL/GenBank/DDBJ databases">
        <title>Oceanococcus atlanticus 22II-S10r2 Genome Sequencing.</title>
        <authorList>
            <person name="Lai Q."/>
            <person name="Li G."/>
            <person name="Shao Z."/>
        </authorList>
    </citation>
    <scope>NUCLEOTIDE SEQUENCE [LARGE SCALE GENOMIC DNA]</scope>
    <source>
        <strain evidence="11 12">22II-S10r2</strain>
    </source>
</reference>
<keyword evidence="6" id="KW-0547">Nucleotide-binding</keyword>
<dbReference type="InterPro" id="IPR003593">
    <property type="entry name" value="AAA+_ATPase"/>
</dbReference>
<sequence length="307" mass="33872">MTRVESVIQVEGLVKSYADFRAIDGISFEVRSGETVGLLGPNGAGKTSTMRVLAGLSPWDEGRVRVCDLDAATQGRNIRQIMGVVTQHDGLDGEVTVRQNLELFAYLSGVSRQRAHARADEVLAFFSLTARADDEVDDLSGGMKRRLAIARALMIEPQVIVLDEPTTGLDPHSRAQVWEKLAQLKSDGVTVLMSTHYMDEAAILCDRIAIMDRGRILALAPPHELIERYAGDDVVEIRLDVKDRQRVRDALTAAGIAWRELGAMFRVLDADPDLSALQNVPGLRIERRSANLEDVFLRLTGKELDND</sequence>
<dbReference type="PROSITE" id="PS00211">
    <property type="entry name" value="ABC_TRANSPORTER_1"/>
    <property type="match status" value="1"/>
</dbReference>